<organism evidence="3 4">
    <name type="scientific">Deinandra increscens subsp. villosa</name>
    <dbReference type="NCBI Taxonomy" id="3103831"/>
    <lineage>
        <taxon>Eukaryota</taxon>
        <taxon>Viridiplantae</taxon>
        <taxon>Streptophyta</taxon>
        <taxon>Embryophyta</taxon>
        <taxon>Tracheophyta</taxon>
        <taxon>Spermatophyta</taxon>
        <taxon>Magnoliopsida</taxon>
        <taxon>eudicotyledons</taxon>
        <taxon>Gunneridae</taxon>
        <taxon>Pentapetalae</taxon>
        <taxon>asterids</taxon>
        <taxon>campanulids</taxon>
        <taxon>Asterales</taxon>
        <taxon>Asteraceae</taxon>
        <taxon>Asteroideae</taxon>
        <taxon>Heliantheae alliance</taxon>
        <taxon>Madieae</taxon>
        <taxon>Madiinae</taxon>
        <taxon>Deinandra</taxon>
    </lineage>
</organism>
<dbReference type="EMBL" id="JBCNJP010000003">
    <property type="protein sequence ID" value="KAK9079893.1"/>
    <property type="molecule type" value="Genomic_DNA"/>
</dbReference>
<dbReference type="Proteomes" id="UP001408789">
    <property type="component" value="Unassembled WGS sequence"/>
</dbReference>
<feature type="region of interest" description="Disordered" evidence="1">
    <location>
        <begin position="179"/>
        <end position="324"/>
    </location>
</feature>
<protein>
    <recommendedName>
        <fullName evidence="2">Integrase catalytic domain-containing protein</fullName>
    </recommendedName>
</protein>
<evidence type="ECO:0000256" key="1">
    <source>
        <dbReference type="SAM" id="MobiDB-lite"/>
    </source>
</evidence>
<reference evidence="3 4" key="1">
    <citation type="submission" date="2024-04" db="EMBL/GenBank/DDBJ databases">
        <title>The reference genome of an endangered Asteraceae, Deinandra increscens subsp. villosa, native to the Central Coast of California.</title>
        <authorList>
            <person name="Guilliams M."/>
            <person name="Hasenstab-Lehman K."/>
            <person name="Meyer R."/>
            <person name="Mcevoy S."/>
        </authorList>
    </citation>
    <scope>NUCLEOTIDE SEQUENCE [LARGE SCALE GENOMIC DNA]</scope>
    <source>
        <tissue evidence="3">Leaf</tissue>
    </source>
</reference>
<keyword evidence="4" id="KW-1185">Reference proteome</keyword>
<accession>A0AAP0DV69</accession>
<evidence type="ECO:0000259" key="2">
    <source>
        <dbReference type="PROSITE" id="PS50994"/>
    </source>
</evidence>
<gene>
    <name evidence="3" type="ORF">SSX86_001566</name>
</gene>
<feature type="compositionally biased region" description="Polar residues" evidence="1">
    <location>
        <begin position="307"/>
        <end position="324"/>
    </location>
</feature>
<comment type="caution">
    <text evidence="3">The sequence shown here is derived from an EMBL/GenBank/DDBJ whole genome shotgun (WGS) entry which is preliminary data.</text>
</comment>
<dbReference type="InterPro" id="IPR001584">
    <property type="entry name" value="Integrase_cat-core"/>
</dbReference>
<dbReference type="InterPro" id="IPR057670">
    <property type="entry name" value="SH3_retrovirus"/>
</dbReference>
<dbReference type="GO" id="GO:0003676">
    <property type="term" value="F:nucleic acid binding"/>
    <property type="evidence" value="ECO:0007669"/>
    <property type="project" value="InterPro"/>
</dbReference>
<evidence type="ECO:0000313" key="3">
    <source>
        <dbReference type="EMBL" id="KAK9079893.1"/>
    </source>
</evidence>
<name>A0AAP0DV69_9ASTR</name>
<evidence type="ECO:0000313" key="4">
    <source>
        <dbReference type="Proteomes" id="UP001408789"/>
    </source>
</evidence>
<dbReference type="Gene3D" id="3.30.420.10">
    <property type="entry name" value="Ribonuclease H-like superfamily/Ribonuclease H"/>
    <property type="match status" value="1"/>
</dbReference>
<dbReference type="GO" id="GO:0015074">
    <property type="term" value="P:DNA integration"/>
    <property type="evidence" value="ECO:0007669"/>
    <property type="project" value="InterPro"/>
</dbReference>
<dbReference type="PANTHER" id="PTHR42648:SF26">
    <property type="entry name" value="INTEGRASE CATALYTIC DOMAIN-CONTAINING PROTEIN"/>
    <property type="match status" value="1"/>
</dbReference>
<dbReference type="InterPro" id="IPR039537">
    <property type="entry name" value="Retrotran_Ty1/copia-like"/>
</dbReference>
<dbReference type="PANTHER" id="PTHR42648">
    <property type="entry name" value="TRANSPOSASE, PUTATIVE-RELATED"/>
    <property type="match status" value="1"/>
</dbReference>
<dbReference type="PROSITE" id="PS50994">
    <property type="entry name" value="INTEGRASE"/>
    <property type="match status" value="1"/>
</dbReference>
<dbReference type="PRINTS" id="PR01217">
    <property type="entry name" value="PRICHEXTENSN"/>
</dbReference>
<feature type="domain" description="Integrase catalytic" evidence="2">
    <location>
        <begin position="1"/>
        <end position="108"/>
    </location>
</feature>
<feature type="compositionally biased region" description="Low complexity" evidence="1">
    <location>
        <begin position="260"/>
        <end position="284"/>
    </location>
</feature>
<feature type="compositionally biased region" description="Pro residues" evidence="1">
    <location>
        <begin position="198"/>
        <end position="248"/>
    </location>
</feature>
<dbReference type="InterPro" id="IPR036397">
    <property type="entry name" value="RNaseH_sf"/>
</dbReference>
<dbReference type="SUPFAM" id="SSF53098">
    <property type="entry name" value="Ribonuclease H-like"/>
    <property type="match status" value="1"/>
</dbReference>
<proteinExistence type="predicted"/>
<dbReference type="InterPro" id="IPR012337">
    <property type="entry name" value="RNaseH-like_sf"/>
</dbReference>
<dbReference type="AlphaFoldDB" id="A0AAP0DV69"/>
<feature type="compositionally biased region" description="Pro residues" evidence="1">
    <location>
        <begin position="179"/>
        <end position="191"/>
    </location>
</feature>
<sequence>MLMAERQFQTKLKSVQTDWGGEFCSLSSFFLNLGIRHRLSCPHTSEQNDTVERRHRHVVETGLTLLAQSHVPRRFWHFAFDTAVYLINRMPMRSTSSISPFQHIFNRPPDYTFLRVFGSQCSPHLRPYNQNKMDFRSTACVFLGYSPAHHGYWCFDPLTERLYISRHVRFNELCFPFQQPPSPSPQHPTPEPYILSYPTPPPPDFDPPPSQPQPDPTPPQNQQSPNPPPPPPTQPPPPPPPPPPPTPRTPFQTYHRRSQTTTKPPQPATTSTAAPAHPTPFAETSRAAPTRSRPANLRQNPKKNVPYNATSFHASTSDPVTEPSSFAVANNDPKWRQAMAEEYLALLKNGTWSLVPKVLGVNVVECKWLYKLKRDAAGAISR</sequence>
<dbReference type="Pfam" id="PF25597">
    <property type="entry name" value="SH3_retrovirus"/>
    <property type="match status" value="1"/>
</dbReference>